<feature type="domain" description="DUF4332" evidence="2">
    <location>
        <begin position="105"/>
        <end position="219"/>
    </location>
</feature>
<dbReference type="AlphaFoldDB" id="A0A5C6FYU4"/>
<dbReference type="Pfam" id="PF14229">
    <property type="entry name" value="DUF4332"/>
    <property type="match status" value="1"/>
</dbReference>
<evidence type="ECO:0000259" key="2">
    <source>
        <dbReference type="Pfam" id="PF14229"/>
    </source>
</evidence>
<organism evidence="3 4">
    <name type="scientific">Crateriforma conspicua</name>
    <dbReference type="NCBI Taxonomy" id="2527996"/>
    <lineage>
        <taxon>Bacteria</taxon>
        <taxon>Pseudomonadati</taxon>
        <taxon>Planctomycetota</taxon>
        <taxon>Planctomycetia</taxon>
        <taxon>Planctomycetales</taxon>
        <taxon>Planctomycetaceae</taxon>
        <taxon>Crateriforma</taxon>
    </lineage>
</organism>
<accession>A0A5C6FYU4</accession>
<feature type="region of interest" description="Disordered" evidence="1">
    <location>
        <begin position="56"/>
        <end position="84"/>
    </location>
</feature>
<dbReference type="RefSeq" id="WP_146413928.1">
    <property type="nucleotide sequence ID" value="NZ_SJPZ01000001.1"/>
</dbReference>
<evidence type="ECO:0000313" key="4">
    <source>
        <dbReference type="Proteomes" id="UP000316476"/>
    </source>
</evidence>
<dbReference type="EMBL" id="SJPZ01000001">
    <property type="protein sequence ID" value="TWU67536.1"/>
    <property type="molecule type" value="Genomic_DNA"/>
</dbReference>
<evidence type="ECO:0000256" key="1">
    <source>
        <dbReference type="SAM" id="MobiDB-lite"/>
    </source>
</evidence>
<protein>
    <recommendedName>
        <fullName evidence="2">DUF4332 domain-containing protein</fullName>
    </recommendedName>
</protein>
<comment type="caution">
    <text evidence="3">The sequence shown here is derived from an EMBL/GenBank/DDBJ whole genome shotgun (WGS) entry which is preliminary data.</text>
</comment>
<dbReference type="OrthoDB" id="263385at2"/>
<evidence type="ECO:0000313" key="3">
    <source>
        <dbReference type="EMBL" id="TWU67536.1"/>
    </source>
</evidence>
<gene>
    <name evidence="3" type="ORF">V7x_31100</name>
</gene>
<name>A0A5C6FYU4_9PLAN</name>
<reference evidence="3 4" key="1">
    <citation type="submission" date="2019-02" db="EMBL/GenBank/DDBJ databases">
        <title>Deep-cultivation of Planctomycetes and their phenomic and genomic characterization uncovers novel biology.</title>
        <authorList>
            <person name="Wiegand S."/>
            <person name="Jogler M."/>
            <person name="Boedeker C."/>
            <person name="Pinto D."/>
            <person name="Vollmers J."/>
            <person name="Rivas-Marin E."/>
            <person name="Kohn T."/>
            <person name="Peeters S.H."/>
            <person name="Heuer A."/>
            <person name="Rast P."/>
            <person name="Oberbeckmann S."/>
            <person name="Bunk B."/>
            <person name="Jeske O."/>
            <person name="Meyerdierks A."/>
            <person name="Storesund J.E."/>
            <person name="Kallscheuer N."/>
            <person name="Luecker S."/>
            <person name="Lage O.M."/>
            <person name="Pohl T."/>
            <person name="Merkel B.J."/>
            <person name="Hornburger P."/>
            <person name="Mueller R.-W."/>
            <person name="Bruemmer F."/>
            <person name="Labrenz M."/>
            <person name="Spormann A.M."/>
            <person name="Op Den Camp H."/>
            <person name="Overmann J."/>
            <person name="Amann R."/>
            <person name="Jetten M.S.M."/>
            <person name="Mascher T."/>
            <person name="Medema M.H."/>
            <person name="Devos D.P."/>
            <person name="Kaster A.-K."/>
            <person name="Ovreas L."/>
            <person name="Rohde M."/>
            <person name="Galperin M.Y."/>
            <person name="Jogler C."/>
        </authorList>
    </citation>
    <scope>NUCLEOTIDE SEQUENCE [LARGE SCALE GENOMIC DNA]</scope>
    <source>
        <strain evidence="3 4">V7</strain>
    </source>
</reference>
<dbReference type="Proteomes" id="UP000316476">
    <property type="component" value="Unassembled WGS sequence"/>
</dbReference>
<sequence>MLRTFLKFWGQWNSASDHCGDESAVKRDAEVVLFADLRQSGRRRSSKKLTKIAADSNPALAADPMGPPVQAGPLQSDASRPTPSHRARVLGMDLKHTKLCTDRRCDRLAAVGVITAGDLMTAEPLAIAKKMGAPAKAVATLRRYQQAIRLSAAVPGLMPRDASLLVSIHRKSIRALAIDSPAMLHRDLERFALSSRGQREMKGRRLPSLRRVRRWIEASSSLQVAV</sequence>
<dbReference type="InterPro" id="IPR025567">
    <property type="entry name" value="DUF4332"/>
</dbReference>
<proteinExistence type="predicted"/>